<feature type="coiled-coil region" evidence="1">
    <location>
        <begin position="15"/>
        <end position="45"/>
    </location>
</feature>
<evidence type="ECO:0000256" key="1">
    <source>
        <dbReference type="SAM" id="Coils"/>
    </source>
</evidence>
<feature type="coiled-coil region" evidence="1">
    <location>
        <begin position="1268"/>
        <end position="1295"/>
    </location>
</feature>
<gene>
    <name evidence="3" type="ORF">F0P93_29090</name>
</gene>
<sequence length="1407" mass="153155">MNQVEESKIKLIIDGEDAERSLAGLRQEAREITAEMRRMKEAGEENTGAYPQLAEQKKQLNVETREYPQNLDLENASINELRARKRLLIGELKDLKVNSDDWLDKLKEVADVDQRLDAVNAEMRALKDHTDDNVLVWSRLKETFLGTFAAFALDDIIQEVVQFGRESIQAAAETSDAFADIAKSTQMTTDEVAALDAQIRQIDTRTAQAELLEIAKVGGQINIAKDEMLGFVRATDQAVVALGDEFSGGVEEVTSKLGTMKNLFQETKEMDAGTAISKIGSALNELGSAGTATAPVVADFTTRMGQLGDLSPQISQTLGLGAAFQELGLSAEISAGGLSNILLTAAQDTATFARQLGLTEGVMKKLINTNPNEFLLKLAESLRGLPADQVAKQLSDLGIKSQEATKVMSLLKDQTQLVRDNQLLANTAMKDGTSLTKEFEIKNQTAAAQLAKFGKEVQSASVDLGNKLLPAVLKGGELALTFGKAIGALPGFLNENKVSIGLLAADLITFNAQAILAEANSLRLAAAEKIRTIATEGAAIAQRLLNVAMSANPIGAVIAILLTLGAALVAAYQHSETFRASVNGLWQAMKTAADVAIQFVKAFVTMDIKGMADAMLNSGKRVADAFSTTYQATLKAGHAKTEADHQTHVDKKATASKTGAEKAAKDAQLANQTGLTQITLDNAGFLSEDAKKRQEHERQRAEEKKKANQDAIDAARKATIEAIADEKERKIAQLRFETDQEKQRIWESEADHKLKLTQFAAAESAYETCKAQIEKEYRDKKEKEDREAAEKQQKLLISLIADEHERKLAELTFQATQARAEVELTITDGKKRADALDQINKKLSADIQKENEDHRQQELKRNQEKRDKELAAEKQLFDLQFQAAVANAELYLNLAKNNAQAIYDAKKQRLDAEYQYNRQKLQNEAAEEKAKNAELIADHDKLAAADKAIDDRLKAQLTANDQKYEADKTTLTQERTAQRLANQQQFFNAVDGLMKGDYTSFMTLLNQKLANEQARNQKALQDFTAKGQETLQVAGQAVASLQQLNQKYLDSQLKKIEKEKESQLKSWKDQYDKGKISKEQYEKTIAKINADAAEKEKNEKVKAWKRDQAMQIAMALINAAMAALKSLATMGFPLGLIGVAAPAAMGAIQIGIIKSQKPPSFAQGGYLRNGGVPNGPGHGSAYGQSGIALVRRDSGQEVGEMEGGEPIMILSRNTYRNNRPIIDKLLNSSLHRNGAPIMARNGALYTDGGDYRSYLEPLQGGRKYLFGSKKAKKAAKEAEEEAKRMAAEAEAESASYDTGGYDAGDYGDYGGGGDLEGVDGDAAGAVSMTNAEIGKSQQMMTAIAQNTEETVEMLSSTNATLVGLANQLSTANGYLDRIAAKELSVSVHNVVNVMNAINVVNNDSNLK</sequence>
<accession>A0A5N1JAJ2</accession>
<dbReference type="EMBL" id="VTWS01000011">
    <property type="protein sequence ID" value="KAA9346325.1"/>
    <property type="molecule type" value="Genomic_DNA"/>
</dbReference>
<keyword evidence="1" id="KW-0175">Coiled coil</keyword>
<feature type="compositionally biased region" description="Basic and acidic residues" evidence="2">
    <location>
        <begin position="639"/>
        <end position="662"/>
    </location>
</feature>
<evidence type="ECO:0000256" key="2">
    <source>
        <dbReference type="SAM" id="MobiDB-lite"/>
    </source>
</evidence>
<organism evidence="3 4">
    <name type="scientific">Larkinella humicola</name>
    <dbReference type="NCBI Taxonomy" id="2607654"/>
    <lineage>
        <taxon>Bacteria</taxon>
        <taxon>Pseudomonadati</taxon>
        <taxon>Bacteroidota</taxon>
        <taxon>Cytophagia</taxon>
        <taxon>Cytophagales</taxon>
        <taxon>Spirosomataceae</taxon>
        <taxon>Larkinella</taxon>
    </lineage>
</organism>
<feature type="coiled-coil region" evidence="1">
    <location>
        <begin position="909"/>
        <end position="938"/>
    </location>
</feature>
<feature type="region of interest" description="Disordered" evidence="2">
    <location>
        <begin position="637"/>
        <end position="662"/>
    </location>
</feature>
<keyword evidence="4" id="KW-1185">Reference proteome</keyword>
<name>A0A5N1JAJ2_9BACT</name>
<feature type="coiled-coil region" evidence="1">
    <location>
        <begin position="1002"/>
        <end position="1098"/>
    </location>
</feature>
<protein>
    <submittedName>
        <fullName evidence="3">Phage tail tape measure protein</fullName>
    </submittedName>
</protein>
<evidence type="ECO:0000313" key="4">
    <source>
        <dbReference type="Proteomes" id="UP000326344"/>
    </source>
</evidence>
<dbReference type="Proteomes" id="UP000326344">
    <property type="component" value="Unassembled WGS sequence"/>
</dbReference>
<feature type="region of interest" description="Disordered" evidence="2">
    <location>
        <begin position="690"/>
        <end position="712"/>
    </location>
</feature>
<feature type="coiled-coil region" evidence="1">
    <location>
        <begin position="78"/>
        <end position="129"/>
    </location>
</feature>
<proteinExistence type="predicted"/>
<dbReference type="RefSeq" id="WP_150881319.1">
    <property type="nucleotide sequence ID" value="NZ_VTWS01000011.1"/>
</dbReference>
<evidence type="ECO:0000313" key="3">
    <source>
        <dbReference type="EMBL" id="KAA9346325.1"/>
    </source>
</evidence>
<comment type="caution">
    <text evidence="3">The sequence shown here is derived from an EMBL/GenBank/DDBJ whole genome shotgun (WGS) entry which is preliminary data.</text>
</comment>
<reference evidence="3 4" key="1">
    <citation type="submission" date="2019-09" db="EMBL/GenBank/DDBJ databases">
        <title>Genome Sequence of Larkinella sp MA1.</title>
        <authorList>
            <person name="Srinivasan S."/>
        </authorList>
    </citation>
    <scope>NUCLEOTIDE SEQUENCE [LARGE SCALE GENOMIC DNA]</scope>
    <source>
        <strain evidence="3 4">MA1</strain>
    </source>
</reference>